<protein>
    <submittedName>
        <fullName evidence="3">Alpha/beta hydrolase</fullName>
    </submittedName>
</protein>
<name>A0A8T9Q192_9BACT</name>
<dbReference type="KEGG" id="hcu:MUN79_15640"/>
<evidence type="ECO:0000256" key="1">
    <source>
        <dbReference type="ARBA" id="ARBA00008645"/>
    </source>
</evidence>
<reference evidence="3" key="1">
    <citation type="submission" date="2022-04" db="EMBL/GenBank/DDBJ databases">
        <title>Hymenobacter sp. isolated from the air.</title>
        <authorList>
            <person name="Won M."/>
            <person name="Lee C.-M."/>
            <person name="Woen H.-Y."/>
            <person name="Kwon S.-W."/>
        </authorList>
    </citation>
    <scope>NUCLEOTIDE SEQUENCE</scope>
    <source>
        <strain evidence="3">5116S-3</strain>
    </source>
</reference>
<dbReference type="InterPro" id="IPR029058">
    <property type="entry name" value="AB_hydrolase_fold"/>
</dbReference>
<sequence>MADGLLQRHHVRILGQGQPLVLCNGFGCTQQIWRHLLPGLSARYQLVLFDYVSVDEAGQPYATLAEYAHDVVAICRALELPSIWVLAHSVGASIAMLTAIAAPELVERLILLTPSPYYFNEGDYYGGFEREDVEQLLRQMTTDYGAWSHLFAGLLLGPLQPAALGEELAEVFCQNDPAQVQHFAQVSFFTDSRKDVPVCGPARWWCNVIRTWLLHRK</sequence>
<dbReference type="RefSeq" id="WP_244673615.1">
    <property type="nucleotide sequence ID" value="NZ_CP095046.1"/>
</dbReference>
<feature type="domain" description="AB hydrolase-1" evidence="2">
    <location>
        <begin position="19"/>
        <end position="124"/>
    </location>
</feature>
<dbReference type="GO" id="GO:0016787">
    <property type="term" value="F:hydrolase activity"/>
    <property type="evidence" value="ECO:0007669"/>
    <property type="project" value="UniProtKB-KW"/>
</dbReference>
<keyword evidence="4" id="KW-1185">Reference proteome</keyword>
<gene>
    <name evidence="3" type="ORF">MUN79_15640</name>
</gene>
<dbReference type="Proteomes" id="UP000831796">
    <property type="component" value="Chromosome"/>
</dbReference>
<dbReference type="InterPro" id="IPR000073">
    <property type="entry name" value="AB_hydrolase_1"/>
</dbReference>
<accession>A0A8T9Q192</accession>
<proteinExistence type="inferred from homology"/>
<evidence type="ECO:0000259" key="2">
    <source>
        <dbReference type="Pfam" id="PF00561"/>
    </source>
</evidence>
<dbReference type="SUPFAM" id="SSF53474">
    <property type="entry name" value="alpha/beta-Hydrolases"/>
    <property type="match status" value="1"/>
</dbReference>
<dbReference type="Pfam" id="PF00561">
    <property type="entry name" value="Abhydrolase_1"/>
    <property type="match status" value="1"/>
</dbReference>
<dbReference type="Gene3D" id="3.40.50.1820">
    <property type="entry name" value="alpha/beta hydrolase"/>
    <property type="match status" value="1"/>
</dbReference>
<evidence type="ECO:0000313" key="4">
    <source>
        <dbReference type="Proteomes" id="UP000831796"/>
    </source>
</evidence>
<dbReference type="AlphaFoldDB" id="A0A8T9Q192"/>
<keyword evidence="3" id="KW-0378">Hydrolase</keyword>
<evidence type="ECO:0000313" key="3">
    <source>
        <dbReference type="EMBL" id="UOQ70191.1"/>
    </source>
</evidence>
<dbReference type="PANTHER" id="PTHR43039">
    <property type="entry name" value="ESTERASE-RELATED"/>
    <property type="match status" value="1"/>
</dbReference>
<comment type="similarity">
    <text evidence="1">Belongs to the AB hydrolase superfamily.</text>
</comment>
<organism evidence="3 4">
    <name type="scientific">Hymenobacter cellulosilyticus</name>
    <dbReference type="NCBI Taxonomy" id="2932248"/>
    <lineage>
        <taxon>Bacteria</taxon>
        <taxon>Pseudomonadati</taxon>
        <taxon>Bacteroidota</taxon>
        <taxon>Cytophagia</taxon>
        <taxon>Cytophagales</taxon>
        <taxon>Hymenobacteraceae</taxon>
        <taxon>Hymenobacter</taxon>
    </lineage>
</organism>
<dbReference type="EMBL" id="CP095046">
    <property type="protein sequence ID" value="UOQ70191.1"/>
    <property type="molecule type" value="Genomic_DNA"/>
</dbReference>